<evidence type="ECO:0000256" key="4">
    <source>
        <dbReference type="SAM" id="MobiDB-lite"/>
    </source>
</evidence>
<organism evidence="6 7">
    <name type="scientific">Spirodela intermedia</name>
    <name type="common">Intermediate duckweed</name>
    <dbReference type="NCBI Taxonomy" id="51605"/>
    <lineage>
        <taxon>Eukaryota</taxon>
        <taxon>Viridiplantae</taxon>
        <taxon>Streptophyta</taxon>
        <taxon>Embryophyta</taxon>
        <taxon>Tracheophyta</taxon>
        <taxon>Spermatophyta</taxon>
        <taxon>Magnoliopsida</taxon>
        <taxon>Liliopsida</taxon>
        <taxon>Araceae</taxon>
        <taxon>Lemnoideae</taxon>
        <taxon>Spirodela</taxon>
    </lineage>
</organism>
<dbReference type="GO" id="GO:0005634">
    <property type="term" value="C:nucleus"/>
    <property type="evidence" value="ECO:0007669"/>
    <property type="project" value="UniProtKB-SubCell"/>
</dbReference>
<protein>
    <recommendedName>
        <fullName evidence="5">CCT domain-containing protein</fullName>
    </recommendedName>
</protein>
<keyword evidence="7" id="KW-1185">Reference proteome</keyword>
<comment type="subcellular location">
    <subcellularLocation>
        <location evidence="1 3">Nucleus</location>
    </subcellularLocation>
</comment>
<dbReference type="EMBL" id="LR746280">
    <property type="protein sequence ID" value="CAA7410199.1"/>
    <property type="molecule type" value="Genomic_DNA"/>
</dbReference>
<feature type="domain" description="CCT" evidence="5">
    <location>
        <begin position="92"/>
        <end position="134"/>
    </location>
</feature>
<evidence type="ECO:0000259" key="5">
    <source>
        <dbReference type="PROSITE" id="PS51017"/>
    </source>
</evidence>
<dbReference type="InterPro" id="IPR010402">
    <property type="entry name" value="CCT_domain"/>
</dbReference>
<dbReference type="GO" id="GO:0009909">
    <property type="term" value="P:regulation of flower development"/>
    <property type="evidence" value="ECO:0007669"/>
    <property type="project" value="InterPro"/>
</dbReference>
<name>A0A7I8LJL8_SPIIN</name>
<sequence>MDDFLPELLCLHPSDMEHLLYAGEDDLFNADTIEPRDHPAGFKIPCIQVNDEAYSPATCSKTFTSPKDGPSAAQLAHERSPPPATRDSIEERRKKISRYMKKRTRRNFGRNIKYACRKVLADSQPRVRGRFAKAKVHEMTATAP</sequence>
<dbReference type="GO" id="GO:0003700">
    <property type="term" value="F:DNA-binding transcription factor activity"/>
    <property type="evidence" value="ECO:0007669"/>
    <property type="project" value="TreeGrafter"/>
</dbReference>
<evidence type="ECO:0000256" key="2">
    <source>
        <dbReference type="ARBA" id="ARBA00023242"/>
    </source>
</evidence>
<dbReference type="AlphaFoldDB" id="A0A7I8LJL8"/>
<evidence type="ECO:0000256" key="3">
    <source>
        <dbReference type="PROSITE-ProRule" id="PRU00357"/>
    </source>
</evidence>
<dbReference type="Pfam" id="PF06203">
    <property type="entry name" value="CCT"/>
    <property type="match status" value="1"/>
</dbReference>
<proteinExistence type="predicted"/>
<evidence type="ECO:0000313" key="7">
    <source>
        <dbReference type="Proteomes" id="UP000663760"/>
    </source>
</evidence>
<evidence type="ECO:0000313" key="6">
    <source>
        <dbReference type="EMBL" id="CAA7410199.1"/>
    </source>
</evidence>
<dbReference type="OrthoDB" id="153872at2759"/>
<gene>
    <name evidence="6" type="ORF">SI8410_17020877</name>
</gene>
<accession>A0A7I8LJL8</accession>
<evidence type="ECO:0000256" key="1">
    <source>
        <dbReference type="ARBA" id="ARBA00004123"/>
    </source>
</evidence>
<dbReference type="PANTHER" id="PTHR31319:SF71">
    <property type="entry name" value="CCT MOTIF FAMILY PROTEIN"/>
    <property type="match status" value="1"/>
</dbReference>
<feature type="region of interest" description="Disordered" evidence="4">
    <location>
        <begin position="60"/>
        <end position="99"/>
    </location>
</feature>
<dbReference type="PANTHER" id="PTHR31319">
    <property type="entry name" value="ZINC FINGER PROTEIN CONSTANS-LIKE 4"/>
    <property type="match status" value="1"/>
</dbReference>
<dbReference type="InterPro" id="IPR045281">
    <property type="entry name" value="CONSTANS-like"/>
</dbReference>
<keyword evidence="2 3" id="KW-0539">Nucleus</keyword>
<dbReference type="PROSITE" id="PS51017">
    <property type="entry name" value="CCT"/>
    <property type="match status" value="1"/>
</dbReference>
<reference evidence="6" key="1">
    <citation type="submission" date="2020-02" db="EMBL/GenBank/DDBJ databases">
        <authorList>
            <person name="Scholz U."/>
            <person name="Mascher M."/>
            <person name="Fiebig A."/>
        </authorList>
    </citation>
    <scope>NUCLEOTIDE SEQUENCE</scope>
</reference>
<dbReference type="Proteomes" id="UP000663760">
    <property type="component" value="Chromosome 17"/>
</dbReference>